<dbReference type="OrthoDB" id="10038576at2759"/>
<dbReference type="GO" id="GO:0000981">
    <property type="term" value="F:DNA-binding transcription factor activity, RNA polymerase II-specific"/>
    <property type="evidence" value="ECO:0007669"/>
    <property type="project" value="TreeGrafter"/>
</dbReference>
<comment type="caution">
    <text evidence="9">The sequence shown here is derived from an EMBL/GenBank/DDBJ whole genome shotgun (WGS) entry which is preliminary data.</text>
</comment>
<dbReference type="EMBL" id="VZRX01021243">
    <property type="protein sequence ID" value="NWX36717.1"/>
    <property type="molecule type" value="Genomic_DNA"/>
</dbReference>
<name>A0A7K6VP66_9PASS</name>
<dbReference type="GO" id="GO:0035295">
    <property type="term" value="P:tube development"/>
    <property type="evidence" value="ECO:0007669"/>
    <property type="project" value="UniProtKB-ARBA"/>
</dbReference>
<dbReference type="GO" id="GO:0005634">
    <property type="term" value="C:nucleus"/>
    <property type="evidence" value="ECO:0007669"/>
    <property type="project" value="UniProtKB-SubCell"/>
</dbReference>
<evidence type="ECO:0000256" key="3">
    <source>
        <dbReference type="ARBA" id="ARBA00023125"/>
    </source>
</evidence>
<feature type="non-terminal residue" evidence="9">
    <location>
        <position position="1"/>
    </location>
</feature>
<dbReference type="GO" id="GO:0005737">
    <property type="term" value="C:cytoplasm"/>
    <property type="evidence" value="ECO:0007669"/>
    <property type="project" value="UniProtKB-ARBA"/>
</dbReference>
<dbReference type="Proteomes" id="UP000579558">
    <property type="component" value="Unassembled WGS sequence"/>
</dbReference>
<dbReference type="GO" id="GO:0070365">
    <property type="term" value="P:hepatocyte differentiation"/>
    <property type="evidence" value="ECO:0007669"/>
    <property type="project" value="UniProtKB-ARBA"/>
</dbReference>
<evidence type="ECO:0000256" key="7">
    <source>
        <dbReference type="SAM" id="MobiDB-lite"/>
    </source>
</evidence>
<dbReference type="GO" id="GO:0048646">
    <property type="term" value="P:anatomical structure formation involved in morphogenesis"/>
    <property type="evidence" value="ECO:0007669"/>
    <property type="project" value="UniProtKB-ARBA"/>
</dbReference>
<keyword evidence="4" id="KW-0371">Homeobox</keyword>
<sequence length="561" mass="62273">DGDQLSHQHLRAKRARVESIIQGMSLPPSPQAFDTSLEADFRHERERGGEMPQESKRKPRLPQQGVRAAGGVAPTGGSSRAKGCQQLKEQLFFLEQQLRWLQEKFYQVCDSEDAAQTQEESEKVQPLPGKPEDRLNKGSATATSNPCKASLRRSVLEVCELEEAEDRGDTGGLPSAVRVLSQALKHELAVVTSQVVDSVLKTVWLKADSHIQKQHHSLTVLGPDDRREYSVGGKCRKTLAKPSPMNAPGLLCSPQAEILPGALGKSPGSYAGSFSSKGVRKSSRIPSMGYSLGSATPVQHSQLLSQLLGYGQHSLWGSDSRESPSTLERGCPEPLNLHWGTVKLRSSIVRQQQHHSLPLSPANMESLAAMRGSHGHWARACVRSSLGFATCRLSLTPRQMQEALTPGHLKKAKLMFFFTRYPSSTLLKTYFLDVQFSRCITSQLIKWFSNFREFYYIQVEKFARQALLEGVVDACTLQVSRDSELFRALNMHYNKGNDFEVPGRFLEVASLTLQEFFSAVRAGKDADPSWKKPIYKIISKLDSDIPERFKAAGCSQELLHS</sequence>
<proteinExistence type="predicted"/>
<keyword evidence="5" id="KW-0804">Transcription</keyword>
<dbReference type="InterPro" id="IPR037131">
    <property type="entry name" value="Homeo_prospero_dom_sf"/>
</dbReference>
<dbReference type="GO" id="GO:0070309">
    <property type="term" value="P:lens fiber cell morphogenesis"/>
    <property type="evidence" value="ECO:0007669"/>
    <property type="project" value="UniProtKB-ARBA"/>
</dbReference>
<evidence type="ECO:0000259" key="8">
    <source>
        <dbReference type="PROSITE" id="PS51818"/>
    </source>
</evidence>
<protein>
    <submittedName>
        <fullName evidence="9">PROX1 protein</fullName>
    </submittedName>
</protein>
<dbReference type="InterPro" id="IPR009057">
    <property type="entry name" value="Homeodomain-like_sf"/>
</dbReference>
<organism evidence="9 10">
    <name type="scientific">Notiomystis cincta</name>
    <dbReference type="NCBI Taxonomy" id="366454"/>
    <lineage>
        <taxon>Eukaryota</taxon>
        <taxon>Metazoa</taxon>
        <taxon>Chordata</taxon>
        <taxon>Craniata</taxon>
        <taxon>Vertebrata</taxon>
        <taxon>Euteleostomi</taxon>
        <taxon>Archelosauria</taxon>
        <taxon>Archosauria</taxon>
        <taxon>Dinosauria</taxon>
        <taxon>Saurischia</taxon>
        <taxon>Theropoda</taxon>
        <taxon>Coelurosauria</taxon>
        <taxon>Aves</taxon>
        <taxon>Neognathae</taxon>
        <taxon>Neoaves</taxon>
        <taxon>Telluraves</taxon>
        <taxon>Australaves</taxon>
        <taxon>Passeriformes</taxon>
        <taxon>Notiomystidae</taxon>
        <taxon>Notiomystis</taxon>
    </lineage>
</organism>
<keyword evidence="2" id="KW-0805">Transcription regulation</keyword>
<dbReference type="GO" id="GO:0007417">
    <property type="term" value="P:central nervous system development"/>
    <property type="evidence" value="ECO:0007669"/>
    <property type="project" value="UniProtKB-ARBA"/>
</dbReference>
<dbReference type="SUPFAM" id="SSF46689">
    <property type="entry name" value="Homeodomain-like"/>
    <property type="match status" value="1"/>
</dbReference>
<evidence type="ECO:0000256" key="1">
    <source>
        <dbReference type="ARBA" id="ARBA00004123"/>
    </source>
</evidence>
<dbReference type="GO" id="GO:0001945">
    <property type="term" value="P:lymph vessel development"/>
    <property type="evidence" value="ECO:0007669"/>
    <property type="project" value="UniProtKB-ARBA"/>
</dbReference>
<dbReference type="GO" id="GO:0048598">
    <property type="term" value="P:embryonic morphogenesis"/>
    <property type="evidence" value="ECO:0007669"/>
    <property type="project" value="UniProtKB-ARBA"/>
</dbReference>
<dbReference type="InterPro" id="IPR023082">
    <property type="entry name" value="Homeo_prospero_dom"/>
</dbReference>
<dbReference type="FunFam" id="1.10.10.500:FF:000001">
    <property type="entry name" value="Prospero homeobox protein 1"/>
    <property type="match status" value="1"/>
</dbReference>
<feature type="region of interest" description="Disordered" evidence="7">
    <location>
        <begin position="116"/>
        <end position="146"/>
    </location>
</feature>
<feature type="region of interest" description="Disordered" evidence="7">
    <location>
        <begin position="22"/>
        <end position="81"/>
    </location>
</feature>
<evidence type="ECO:0000256" key="2">
    <source>
        <dbReference type="ARBA" id="ARBA00023015"/>
    </source>
</evidence>
<dbReference type="PANTHER" id="PTHR12198:SF5">
    <property type="entry name" value="PROSPERO HOMEOBOX PROTEIN 2"/>
    <property type="match status" value="1"/>
</dbReference>
<evidence type="ECO:0000256" key="5">
    <source>
        <dbReference type="ARBA" id="ARBA00023163"/>
    </source>
</evidence>
<evidence type="ECO:0000256" key="4">
    <source>
        <dbReference type="ARBA" id="ARBA00023155"/>
    </source>
</evidence>
<evidence type="ECO:0000256" key="6">
    <source>
        <dbReference type="ARBA" id="ARBA00023242"/>
    </source>
</evidence>
<reference evidence="9 10" key="1">
    <citation type="submission" date="2019-09" db="EMBL/GenBank/DDBJ databases">
        <title>Bird 10,000 Genomes (B10K) Project - Family phase.</title>
        <authorList>
            <person name="Zhang G."/>
        </authorList>
    </citation>
    <scope>NUCLEOTIDE SEQUENCE [LARGE SCALE GENOMIC DNA]</scope>
    <source>
        <strain evidence="9">B10K-DU-029-75</strain>
    </source>
</reference>
<dbReference type="GO" id="GO:0000978">
    <property type="term" value="F:RNA polymerase II cis-regulatory region sequence-specific DNA binding"/>
    <property type="evidence" value="ECO:0007669"/>
    <property type="project" value="TreeGrafter"/>
</dbReference>
<feature type="non-terminal residue" evidence="9">
    <location>
        <position position="561"/>
    </location>
</feature>
<evidence type="ECO:0000313" key="10">
    <source>
        <dbReference type="Proteomes" id="UP000579558"/>
    </source>
</evidence>
<dbReference type="GO" id="GO:0031016">
    <property type="term" value="P:pancreas development"/>
    <property type="evidence" value="ECO:0007669"/>
    <property type="project" value="UniProtKB-ARBA"/>
</dbReference>
<dbReference type="GO" id="GO:0060042">
    <property type="term" value="P:retina morphogenesis in camera-type eye"/>
    <property type="evidence" value="ECO:0007669"/>
    <property type="project" value="UniProtKB-ARBA"/>
</dbReference>
<dbReference type="AlphaFoldDB" id="A0A7K6VP66"/>
<keyword evidence="10" id="KW-1185">Reference proteome</keyword>
<dbReference type="InterPro" id="IPR039350">
    <property type="entry name" value="Prospero_homeodomain"/>
</dbReference>
<accession>A0A7K6VP66</accession>
<evidence type="ECO:0000313" key="9">
    <source>
        <dbReference type="EMBL" id="NWX36717.1"/>
    </source>
</evidence>
<dbReference type="Pfam" id="PF05044">
    <property type="entry name" value="HPD"/>
    <property type="match status" value="1"/>
</dbReference>
<keyword evidence="3" id="KW-0238">DNA-binding</keyword>
<comment type="subcellular location">
    <subcellularLocation>
        <location evidence="1">Nucleus</location>
    </subcellularLocation>
</comment>
<keyword evidence="6" id="KW-0539">Nucleus</keyword>
<dbReference type="PANTHER" id="PTHR12198">
    <property type="entry name" value="HOMEOBOX PROTEIN PROSPERO/PROX-1/CEH-26"/>
    <property type="match status" value="1"/>
</dbReference>
<dbReference type="PROSITE" id="PS51818">
    <property type="entry name" value="HOMEO_PROSPERO"/>
    <property type="match status" value="1"/>
</dbReference>
<dbReference type="Gene3D" id="1.10.10.500">
    <property type="entry name" value="Homeo-prospero domain"/>
    <property type="match status" value="1"/>
</dbReference>
<gene>
    <name evidence="9" type="primary">Prox1_1</name>
    <name evidence="9" type="ORF">NOTCIN_R02275</name>
</gene>
<feature type="domain" description="Prospero" evidence="8">
    <location>
        <begin position="401"/>
        <end position="559"/>
    </location>
</feature>
<feature type="compositionally biased region" description="Basic and acidic residues" evidence="7">
    <location>
        <begin position="39"/>
        <end position="56"/>
    </location>
</feature>